<dbReference type="KEGG" id="pbr:PB2503_01062"/>
<organism evidence="1 2">
    <name type="scientific">Parvularcula bermudensis (strain ATCC BAA-594 / HTCC2503 / KCTC 12087)</name>
    <dbReference type="NCBI Taxonomy" id="314260"/>
    <lineage>
        <taxon>Bacteria</taxon>
        <taxon>Pseudomonadati</taxon>
        <taxon>Pseudomonadota</taxon>
        <taxon>Alphaproteobacteria</taxon>
        <taxon>Parvularculales</taxon>
        <taxon>Parvularculaceae</taxon>
        <taxon>Parvularcula</taxon>
    </lineage>
</organism>
<dbReference type="Proteomes" id="UP000001302">
    <property type="component" value="Chromosome"/>
</dbReference>
<dbReference type="EMBL" id="CP002156">
    <property type="protein sequence ID" value="ADM08293.1"/>
    <property type="molecule type" value="Genomic_DNA"/>
</dbReference>
<sequence length="140" mass="15667">MTLHLMKLAVGIDDLEALSIRQRQLRRHGGRPNPFHITRMMPRRASEILSGGSLYWVIKGHFACRQGIVGIERVTLDDGRAACRLDLDPTLIPVRALARRPFQGWRYLAGEDAPKDMSSDDQGARLPAELRVSLSDLGLL</sequence>
<reference evidence="1 2" key="2">
    <citation type="journal article" date="2011" name="J. Bacteriol.">
        <title>Complete genome sequence of strain HTCC2503T of Parvularcula bermudensis, the type species of the order "Parvularculales" in the class Alphaproteobacteria.</title>
        <authorList>
            <person name="Oh H.M."/>
            <person name="Kang I."/>
            <person name="Vergin K.L."/>
            <person name="Kang D."/>
            <person name="Rhee K.H."/>
            <person name="Giovannoni S.J."/>
            <person name="Cho J.C."/>
        </authorList>
    </citation>
    <scope>NUCLEOTIDE SEQUENCE [LARGE SCALE GENOMIC DNA]</scope>
    <source>
        <strain evidence="2">ATCC BAA-594 / HTCC2503 / KCTC 12087</strain>
    </source>
</reference>
<evidence type="ECO:0000313" key="1">
    <source>
        <dbReference type="EMBL" id="ADM08293.1"/>
    </source>
</evidence>
<dbReference type="AlphaFoldDB" id="E0TB89"/>
<dbReference type="OrthoDB" id="9798292at2"/>
<dbReference type="PIRSF" id="PIRSF032025">
    <property type="entry name" value="UCP032025"/>
    <property type="match status" value="1"/>
</dbReference>
<dbReference type="eggNOG" id="COG5458">
    <property type="taxonomic scope" value="Bacteria"/>
</dbReference>
<dbReference type="InterPro" id="IPR008320">
    <property type="entry name" value="UCP032025"/>
</dbReference>
<dbReference type="RefSeq" id="WP_013299267.1">
    <property type="nucleotide sequence ID" value="NC_014414.1"/>
</dbReference>
<reference evidence="2" key="1">
    <citation type="submission" date="2010-08" db="EMBL/GenBank/DDBJ databases">
        <title>Genome sequence of Parvularcula bermudensis HTCC2503.</title>
        <authorList>
            <person name="Kang D.-M."/>
            <person name="Oh H.-M."/>
            <person name="Cho J.-C."/>
        </authorList>
    </citation>
    <scope>NUCLEOTIDE SEQUENCE [LARGE SCALE GENOMIC DNA]</scope>
    <source>
        <strain evidence="2">ATCC BAA-594 / HTCC2503 / KCTC 12087</strain>
    </source>
</reference>
<name>E0TB89_PARBH</name>
<evidence type="ECO:0000313" key="2">
    <source>
        <dbReference type="Proteomes" id="UP000001302"/>
    </source>
</evidence>
<gene>
    <name evidence="1" type="ordered locus">PB2503_01062</name>
</gene>
<keyword evidence="2" id="KW-1185">Reference proteome</keyword>
<accession>E0TB89</accession>
<protein>
    <recommendedName>
        <fullName evidence="3">Lysophospholipase</fullName>
    </recommendedName>
</protein>
<dbReference type="STRING" id="314260.PB2503_01062"/>
<dbReference type="HOGENOM" id="CLU_130421_0_0_5"/>
<dbReference type="Pfam" id="PF07370">
    <property type="entry name" value="DUF1489"/>
    <property type="match status" value="1"/>
</dbReference>
<evidence type="ECO:0008006" key="3">
    <source>
        <dbReference type="Google" id="ProtNLM"/>
    </source>
</evidence>
<proteinExistence type="predicted"/>